<dbReference type="Pfam" id="PF08379">
    <property type="entry name" value="Bact_transglu_N"/>
    <property type="match status" value="1"/>
</dbReference>
<proteinExistence type="predicted"/>
<comment type="caution">
    <text evidence="2">The sequence shown here is derived from an EMBL/GenBank/DDBJ whole genome shotgun (WGS) entry which is preliminary data.</text>
</comment>
<feature type="domain" description="Transglutaminase-like" evidence="1">
    <location>
        <begin position="172"/>
        <end position="241"/>
    </location>
</feature>
<dbReference type="SUPFAM" id="SSF54001">
    <property type="entry name" value="Cysteine proteinases"/>
    <property type="match status" value="1"/>
</dbReference>
<organism evidence="2 3">
    <name type="scientific">Methylobacterium soli</name>
    <dbReference type="NCBI Taxonomy" id="553447"/>
    <lineage>
        <taxon>Bacteria</taxon>
        <taxon>Pseudomonadati</taxon>
        <taxon>Pseudomonadota</taxon>
        <taxon>Alphaproteobacteria</taxon>
        <taxon>Hyphomicrobiales</taxon>
        <taxon>Methylobacteriaceae</taxon>
        <taxon>Methylobacterium</taxon>
    </lineage>
</organism>
<dbReference type="PANTHER" id="PTHR33490">
    <property type="entry name" value="BLR5614 PROTEIN-RELATED"/>
    <property type="match status" value="1"/>
</dbReference>
<evidence type="ECO:0000313" key="3">
    <source>
        <dbReference type="Proteomes" id="UP000474159"/>
    </source>
</evidence>
<accession>A0A6L3SU15</accession>
<protein>
    <submittedName>
        <fullName evidence="2">Transglutaminase family protein</fullName>
    </submittedName>
</protein>
<dbReference type="Pfam" id="PF01841">
    <property type="entry name" value="Transglut_core"/>
    <property type="match status" value="1"/>
</dbReference>
<sequence length="287" mass="30854">MINLRIHHRTLYRYRWPVSLGTHRLLLRPRESREVRLVSSSLSLTPDASVSWANDVAGNALATATFVAPADNLVIDAVAEVALSAQVYPVFDIAACAQSYPFRYTDDAWTDLGALTVQQYPDDGRLRAWAQGFVAGNPTNTLALLQDLNAGVAQAAAYQAREDEGTQPPNETLWRAQGSCRDLATLFVEAVRSLGFGARIVSGYLHDPTRTLVGSADSGSTHAWAEVYLPGAGWITFDPTNRSMGGANLIPVAVARDIRQAMPVVGSYLGSADAFASMSVTVSVTAQ</sequence>
<dbReference type="EMBL" id="VZZK01000043">
    <property type="protein sequence ID" value="KAB1073314.1"/>
    <property type="molecule type" value="Genomic_DNA"/>
</dbReference>
<dbReference type="OrthoDB" id="9804023at2"/>
<dbReference type="Gene3D" id="3.10.620.30">
    <property type="match status" value="1"/>
</dbReference>
<reference evidence="2 3" key="1">
    <citation type="submission" date="2019-09" db="EMBL/GenBank/DDBJ databases">
        <title>YIM 48816 draft genome.</title>
        <authorList>
            <person name="Jiang L."/>
        </authorList>
    </citation>
    <scope>NUCLEOTIDE SEQUENCE [LARGE SCALE GENOMIC DNA]</scope>
    <source>
        <strain evidence="2 3">YIM 48816</strain>
    </source>
</reference>
<evidence type="ECO:0000313" key="2">
    <source>
        <dbReference type="EMBL" id="KAB1073314.1"/>
    </source>
</evidence>
<gene>
    <name evidence="2" type="ORF">F6X53_27130</name>
</gene>
<dbReference type="Proteomes" id="UP000474159">
    <property type="component" value="Unassembled WGS sequence"/>
</dbReference>
<dbReference type="PANTHER" id="PTHR33490:SF1">
    <property type="entry name" value="SLL1233 PROTEIN"/>
    <property type="match status" value="1"/>
</dbReference>
<dbReference type="InterPro" id="IPR002931">
    <property type="entry name" value="Transglutaminase-like"/>
</dbReference>
<dbReference type="RefSeq" id="WP_151004254.1">
    <property type="nucleotide sequence ID" value="NZ_VZZK01000043.1"/>
</dbReference>
<dbReference type="InterPro" id="IPR013589">
    <property type="entry name" value="Bac_transglu_N"/>
</dbReference>
<dbReference type="InterPro" id="IPR038765">
    <property type="entry name" value="Papain-like_cys_pep_sf"/>
</dbReference>
<dbReference type="AlphaFoldDB" id="A0A6L3SU15"/>
<name>A0A6L3SU15_9HYPH</name>
<dbReference type="SMART" id="SM00460">
    <property type="entry name" value="TGc"/>
    <property type="match status" value="1"/>
</dbReference>
<evidence type="ECO:0000259" key="1">
    <source>
        <dbReference type="SMART" id="SM00460"/>
    </source>
</evidence>
<keyword evidence="3" id="KW-1185">Reference proteome</keyword>